<dbReference type="PATRIC" id="fig|47770.28.peg.653"/>
<evidence type="ECO:0000313" key="8">
    <source>
        <dbReference type="EMBL" id="PLT11566.1"/>
    </source>
</evidence>
<name>A0A109DGK8_9LACO</name>
<dbReference type="Proteomes" id="UP001253287">
    <property type="component" value="Unassembled WGS sequence"/>
</dbReference>
<dbReference type="Gene3D" id="1.10.1220.10">
    <property type="entry name" value="Met repressor-like"/>
    <property type="match status" value="1"/>
</dbReference>
<reference evidence="4" key="6">
    <citation type="submission" date="2020-07" db="EMBL/GenBank/DDBJ databases">
        <title>Comparative genomics analyses of Lactobacillus crispatus isolated from different ecological niches.</title>
        <authorList>
            <person name="Mancino W."/>
            <person name="Mancabelli L."/>
            <person name="Lugli G.A."/>
            <person name="Milani C."/>
            <person name="Viappiani A."/>
            <person name="Anzalone R."/>
            <person name="Longhi G."/>
            <person name="Ventura M."/>
            <person name="Turroni F."/>
        </authorList>
    </citation>
    <scope>NUCLEOTIDE SEQUENCE</scope>
    <source>
        <strain evidence="4">LB65</strain>
    </source>
</reference>
<dbReference type="EMBL" id="JACCPP010000026">
    <property type="protein sequence ID" value="MBI1708707.1"/>
    <property type="molecule type" value="Genomic_DNA"/>
</dbReference>
<reference evidence="3 9" key="1">
    <citation type="journal article" date="2016" name="Microbiology (Mosc.)">
        <title>Comparison of Lactobacillus crispatus isolates from Lactobacillus-dominated vaginal microbiomes with isolates from microbiomes containing bacterial vaginosis-associated bacteria.</title>
        <authorList>
            <person name="Abdelmaksoud A.A."/>
            <person name="Koparde V.N."/>
            <person name="Sheth N.U."/>
            <person name="Serrano M.G."/>
            <person name="Glascock A.L."/>
            <person name="Fettweis J.M."/>
            <person name="Strauss Iii J.F."/>
            <person name="Buck G.A."/>
            <person name="Jefferson K.K."/>
        </authorList>
    </citation>
    <scope>NUCLEOTIDE SEQUENCE [LARGE SCALE GENOMIC DNA]</scope>
    <source>
        <strain evidence="3 9">VMC3</strain>
    </source>
</reference>
<dbReference type="NCBIfam" id="TIGR02384">
    <property type="entry name" value="RelB_DinJ"/>
    <property type="match status" value="1"/>
</dbReference>
<dbReference type="InterPro" id="IPR007337">
    <property type="entry name" value="RelB/DinJ"/>
</dbReference>
<dbReference type="Proteomes" id="UP000067598">
    <property type="component" value="Unassembled WGS sequence"/>
</dbReference>
<dbReference type="EMBL" id="DYXB01000076">
    <property type="protein sequence ID" value="HJF10083.1"/>
    <property type="molecule type" value="Genomic_DNA"/>
</dbReference>
<evidence type="ECO:0000313" key="1">
    <source>
        <dbReference type="EMBL" id="HJF10083.1"/>
    </source>
</evidence>
<reference evidence="1" key="8">
    <citation type="submission" date="2021-09" db="EMBL/GenBank/DDBJ databases">
        <authorList>
            <person name="Gilroy R."/>
        </authorList>
    </citation>
    <scope>NUCLEOTIDE SEQUENCE</scope>
    <source>
        <strain evidence="1">CHK194-22301</strain>
    </source>
</reference>
<evidence type="ECO:0000313" key="7">
    <source>
        <dbReference type="EMBL" id="PJZ16872.1"/>
    </source>
</evidence>
<dbReference type="Proteomes" id="UP000784793">
    <property type="component" value="Unassembled WGS sequence"/>
</dbReference>
<proteinExistence type="predicted"/>
<evidence type="ECO:0000313" key="5">
    <source>
        <dbReference type="EMBL" id="MDT9610682.1"/>
    </source>
</evidence>
<evidence type="ECO:0000313" key="6">
    <source>
        <dbReference type="EMBL" id="OXC23625.1"/>
    </source>
</evidence>
<dbReference type="Proteomes" id="UP001194414">
    <property type="component" value="Unassembled WGS sequence"/>
</dbReference>
<dbReference type="EMBL" id="PKIW01000015">
    <property type="protein sequence ID" value="PLT11566.1"/>
    <property type="molecule type" value="Genomic_DNA"/>
</dbReference>
<reference evidence="8 12" key="4">
    <citation type="submission" date="2017-12" db="EMBL/GenBank/DDBJ databases">
        <title>Phylogenetic diversity of female urinary microbiome.</title>
        <authorList>
            <person name="Thomas-White K."/>
            <person name="Wolfe A.J."/>
        </authorList>
    </citation>
    <scope>NUCLEOTIDE SEQUENCE [LARGE SCALE GENOMIC DNA]</scope>
    <source>
        <strain evidence="8 12">UMB0085</strain>
    </source>
</reference>
<accession>A0A109DGK8</accession>
<dbReference type="Proteomes" id="UP000235119">
    <property type="component" value="Unassembled WGS sequence"/>
</dbReference>
<evidence type="ECO:0000313" key="11">
    <source>
        <dbReference type="Proteomes" id="UP000231914"/>
    </source>
</evidence>
<comment type="caution">
    <text evidence="3">The sequence shown here is derived from an EMBL/GenBank/DDBJ whole genome shotgun (WGS) entry which is preliminary data.</text>
</comment>
<dbReference type="EMBL" id="LYQW01000006">
    <property type="protein sequence ID" value="OXC23625.1"/>
    <property type="molecule type" value="Genomic_DNA"/>
</dbReference>
<dbReference type="RefSeq" id="WP_013086868.1">
    <property type="nucleotide sequence ID" value="NZ_AP025162.1"/>
</dbReference>
<gene>
    <name evidence="3" type="ORF">AEL95_00330</name>
    <name evidence="6" type="ORF">AYP82_06290</name>
    <name evidence="7" type="ORF">BHU41_00565</name>
    <name evidence="8" type="ORF">CYJ79_04345</name>
    <name evidence="2" type="ORF">F1C09_08735</name>
    <name evidence="4" type="ORF">HYQ56_1695</name>
    <name evidence="1" type="ORF">K8V23_04740</name>
    <name evidence="5" type="ORF">RON39_11400</name>
</gene>
<dbReference type="EMBL" id="MKXG01000103">
    <property type="protein sequence ID" value="PJZ16872.1"/>
    <property type="molecule type" value="Genomic_DNA"/>
</dbReference>
<dbReference type="AlphaFoldDB" id="A0A109DGK8"/>
<reference evidence="5" key="9">
    <citation type="submission" date="2023-08" db="EMBL/GenBank/DDBJ databases">
        <title>Lactobacillus from the Female Urinary Tract.</title>
        <authorList>
            <person name="Stegman N."/>
            <person name="Jackson B."/>
            <person name="Steiling M."/>
            <person name="Sedano C."/>
            <person name="Wolfe A."/>
            <person name="Putonti C."/>
        </authorList>
    </citation>
    <scope>NUCLEOTIDE SEQUENCE</scope>
    <source>
        <strain evidence="5">UMB5661</strain>
    </source>
</reference>
<dbReference type="Proteomes" id="UP000231914">
    <property type="component" value="Unassembled WGS sequence"/>
</dbReference>
<dbReference type="EMBL" id="VUAV01000065">
    <property type="protein sequence ID" value="KAA8811900.1"/>
    <property type="molecule type" value="Genomic_DNA"/>
</dbReference>
<evidence type="ECO:0000313" key="12">
    <source>
        <dbReference type="Proteomes" id="UP000235119"/>
    </source>
</evidence>
<dbReference type="InterPro" id="IPR013321">
    <property type="entry name" value="Arc_rbn_hlx_hlx"/>
</dbReference>
<evidence type="ECO:0000313" key="3">
    <source>
        <dbReference type="EMBL" id="KWU04905.1"/>
    </source>
</evidence>
<evidence type="ECO:0000313" key="4">
    <source>
        <dbReference type="EMBL" id="MBI1708707.1"/>
    </source>
</evidence>
<evidence type="ECO:0000313" key="2">
    <source>
        <dbReference type="EMBL" id="KAA8811900.1"/>
    </source>
</evidence>
<evidence type="ECO:0000313" key="10">
    <source>
        <dbReference type="Proteomes" id="UP000198437"/>
    </source>
</evidence>
<reference evidence="7 11" key="3">
    <citation type="submission" date="2016-10" db="EMBL/GenBank/DDBJ databases">
        <title>WGS of isloates from the oral cavity of healthy individuals.</title>
        <authorList>
            <person name="Sharma S."/>
            <person name="Pal V.K."/>
            <person name="Patil P.B."/>
            <person name="Korpole S."/>
            <person name="Grover V."/>
        </authorList>
    </citation>
    <scope>NUCLEOTIDE SEQUENCE [LARGE SCALE GENOMIC DNA]</scope>
    <source>
        <strain evidence="7 11">DISK12</strain>
    </source>
</reference>
<reference evidence="6 10" key="2">
    <citation type="submission" date="2016-05" db="EMBL/GenBank/DDBJ databases">
        <authorList>
            <person name="Johnson T.J."/>
            <person name="Youmans B.P."/>
            <person name="Case K.A."/>
        </authorList>
    </citation>
    <scope>NUCLEOTIDE SEQUENCE [LARGE SCALE GENOMIC DNA]</scope>
    <source>
        <strain evidence="6 10">UMNLC6</strain>
    </source>
</reference>
<sequence length="89" mass="10098">MSETANFNMKLPKSMKEEAQATFKSMGMDMATATRLFYTAVIQQQKLPFTPQADDGALQVIKEMHDEESNGRVYSSAEDFAKNWLKDLN</sequence>
<dbReference type="Proteomes" id="UP000198437">
    <property type="component" value="Unassembled WGS sequence"/>
</dbReference>
<dbReference type="EMBL" id="JAVTXN010000119">
    <property type="protein sequence ID" value="MDT9610682.1"/>
    <property type="molecule type" value="Genomic_DNA"/>
</dbReference>
<organism evidence="3 9">
    <name type="scientific">Lactobacillus crispatus</name>
    <dbReference type="NCBI Taxonomy" id="47770"/>
    <lineage>
        <taxon>Bacteria</taxon>
        <taxon>Bacillati</taxon>
        <taxon>Bacillota</taxon>
        <taxon>Bacilli</taxon>
        <taxon>Lactobacillales</taxon>
        <taxon>Lactobacillaceae</taxon>
        <taxon>Lactobacillus</taxon>
    </lineage>
</organism>
<evidence type="ECO:0000313" key="13">
    <source>
        <dbReference type="Proteomes" id="UP000324504"/>
    </source>
</evidence>
<dbReference type="EMBL" id="LJGP01000002">
    <property type="protein sequence ID" value="KWU04905.1"/>
    <property type="molecule type" value="Genomic_DNA"/>
</dbReference>
<reference evidence="2 13" key="5">
    <citation type="submission" date="2019-09" db="EMBL/GenBank/DDBJ databases">
        <title>Comparative analysis of L. crispatus genomes revealed niche specific adaptation to different host and body sites.</title>
        <authorList>
            <person name="Pan M."/>
            <person name="Hidalgo-Cantabrana C."/>
            <person name="Barrangou R."/>
        </authorList>
    </citation>
    <scope>NUCLEOTIDE SEQUENCE [LARGE SCALE GENOMIC DNA]</scope>
    <source>
        <strain evidence="2 13">NCK2488</strain>
    </source>
</reference>
<evidence type="ECO:0000313" key="9">
    <source>
        <dbReference type="Proteomes" id="UP000067598"/>
    </source>
</evidence>
<protein>
    <submittedName>
        <fullName evidence="1">Type II toxin-antitoxin system RelB/DinJ family antitoxin</fullName>
    </submittedName>
    <submittedName>
        <fullName evidence="8">Type II toxin-antitoxin system antitoxin, RelB/DinJ family</fullName>
    </submittedName>
</protein>
<dbReference type="GO" id="GO:0006355">
    <property type="term" value="P:regulation of DNA-templated transcription"/>
    <property type="evidence" value="ECO:0007669"/>
    <property type="project" value="InterPro"/>
</dbReference>
<dbReference type="Pfam" id="PF04221">
    <property type="entry name" value="RelB"/>
    <property type="match status" value="1"/>
</dbReference>
<reference evidence="1" key="7">
    <citation type="journal article" date="2021" name="PeerJ">
        <title>Extensive microbial diversity within the chicken gut microbiome revealed by metagenomics and culture.</title>
        <authorList>
            <person name="Gilroy R."/>
            <person name="Ravi A."/>
            <person name="Getino M."/>
            <person name="Pursley I."/>
            <person name="Horton D.L."/>
            <person name="Alikhan N.F."/>
            <person name="Baker D."/>
            <person name="Gharbi K."/>
            <person name="Hall N."/>
            <person name="Watson M."/>
            <person name="Adriaenssens E.M."/>
            <person name="Foster-Nyarko E."/>
            <person name="Jarju S."/>
            <person name="Secka A."/>
            <person name="Antonio M."/>
            <person name="Oren A."/>
            <person name="Chaudhuri R.R."/>
            <person name="La Ragione R."/>
            <person name="Hildebrand F."/>
            <person name="Pallen M.J."/>
        </authorList>
    </citation>
    <scope>NUCLEOTIDE SEQUENCE</scope>
    <source>
        <strain evidence="1">CHK194-22301</strain>
    </source>
</reference>
<dbReference type="Proteomes" id="UP000324504">
    <property type="component" value="Unassembled WGS sequence"/>
</dbReference>